<dbReference type="InterPro" id="IPR015942">
    <property type="entry name" value="Asp/Glu/hydantoin_racemase"/>
</dbReference>
<reference evidence="3 4" key="1">
    <citation type="submission" date="2019-04" db="EMBL/GenBank/DDBJ databases">
        <title>Vagococcus sp. nov., isolated from faeces of yaks (Bos grunniens).</title>
        <authorList>
            <person name="Ge Y."/>
        </authorList>
    </citation>
    <scope>NUCLEOTIDE SEQUENCE [LARGE SCALE GENOMIC DNA]</scope>
    <source>
        <strain evidence="3 4">MN-17</strain>
    </source>
</reference>
<dbReference type="SUPFAM" id="SSF53681">
    <property type="entry name" value="Aspartate/glutamate racemase"/>
    <property type="match status" value="2"/>
</dbReference>
<proteinExistence type="inferred from homology"/>
<dbReference type="InterPro" id="IPR004380">
    <property type="entry name" value="Asp_race"/>
</dbReference>
<dbReference type="KEGG" id="vao:FA707_05555"/>
<dbReference type="PANTHER" id="PTHR21198:SF7">
    <property type="entry name" value="ASPARTATE-GLUTAMATE RACEMASE FAMILY"/>
    <property type="match status" value="1"/>
</dbReference>
<dbReference type="PROSITE" id="PS00924">
    <property type="entry name" value="ASP_GLU_RACEMASE_2"/>
    <property type="match status" value="1"/>
</dbReference>
<keyword evidence="4" id="KW-1185">Reference proteome</keyword>
<dbReference type="InterPro" id="IPR033134">
    <property type="entry name" value="Asp/Glu_racemase_AS_2"/>
</dbReference>
<dbReference type="RefSeq" id="WP_136953295.1">
    <property type="nucleotide sequence ID" value="NZ_CP039712.1"/>
</dbReference>
<dbReference type="Gene3D" id="3.40.50.1860">
    <property type="match status" value="2"/>
</dbReference>
<evidence type="ECO:0000313" key="3">
    <source>
        <dbReference type="EMBL" id="QCI86464.1"/>
    </source>
</evidence>
<sequence length="236" mass="26474">MKNFFVILGGMGTKATESFVHLLNEKTPASKDQDYLNYLLVNHATVPDRTAFLLGESDENPATVLVEDIEQYSKLSPDFFVLTCNTAHRFYDELQAATSVPILHMPRIAVNEVINLFGTEKPINVGVLATTGTISTGVYKEALARYKHLNVITPDEALQAEVMNLIYRDIKQANYMNTELFFNILDTMMNEYQCDTIILGCTELSLIAEHVDLSAYEVVDAQLELVNQTIKRAKSN</sequence>
<gene>
    <name evidence="3" type="ORF">FA707_05555</name>
</gene>
<evidence type="ECO:0000256" key="2">
    <source>
        <dbReference type="ARBA" id="ARBA00023235"/>
    </source>
</evidence>
<dbReference type="EMBL" id="CP039712">
    <property type="protein sequence ID" value="QCI86464.1"/>
    <property type="molecule type" value="Genomic_DNA"/>
</dbReference>
<name>A0A4D7CTM1_9ENTE</name>
<dbReference type="Pfam" id="PF01177">
    <property type="entry name" value="Asp_Glu_race"/>
    <property type="match status" value="1"/>
</dbReference>
<comment type="similarity">
    <text evidence="1">Belongs to the aspartate/glutamate racemases family.</text>
</comment>
<dbReference type="GO" id="GO:0047661">
    <property type="term" value="F:amino-acid racemase activity"/>
    <property type="evidence" value="ECO:0007669"/>
    <property type="project" value="InterPro"/>
</dbReference>
<evidence type="ECO:0000313" key="4">
    <source>
        <dbReference type="Proteomes" id="UP000298615"/>
    </source>
</evidence>
<evidence type="ECO:0000256" key="1">
    <source>
        <dbReference type="ARBA" id="ARBA00007847"/>
    </source>
</evidence>
<dbReference type="NCBIfam" id="TIGR00035">
    <property type="entry name" value="asp_race"/>
    <property type="match status" value="1"/>
</dbReference>
<protein>
    <submittedName>
        <fullName evidence="3">Amino acid racemase</fullName>
        <ecNumber evidence="3">5.1.1.-</ecNumber>
    </submittedName>
</protein>
<dbReference type="InterPro" id="IPR001920">
    <property type="entry name" value="Asp/Glu_race"/>
</dbReference>
<keyword evidence="2 3" id="KW-0413">Isomerase</keyword>
<dbReference type="AlphaFoldDB" id="A0A4D7CTM1"/>
<dbReference type="Proteomes" id="UP000298615">
    <property type="component" value="Chromosome"/>
</dbReference>
<dbReference type="OrthoDB" id="9803739at2"/>
<organism evidence="3 4">
    <name type="scientific">Vagococcus zengguangii</name>
    <dbReference type="NCBI Taxonomy" id="2571750"/>
    <lineage>
        <taxon>Bacteria</taxon>
        <taxon>Bacillati</taxon>
        <taxon>Bacillota</taxon>
        <taxon>Bacilli</taxon>
        <taxon>Lactobacillales</taxon>
        <taxon>Enterococcaceae</taxon>
        <taxon>Vagococcus</taxon>
    </lineage>
</organism>
<accession>A0A4D7CTM1</accession>
<dbReference type="EC" id="5.1.1.-" evidence="3"/>
<dbReference type="PANTHER" id="PTHR21198">
    <property type="entry name" value="GLUTAMATE RACEMASE"/>
    <property type="match status" value="1"/>
</dbReference>